<evidence type="ECO:0000256" key="2">
    <source>
        <dbReference type="ARBA" id="ARBA00022840"/>
    </source>
</evidence>
<dbReference type="EMBL" id="AAEW02000018">
    <property type="protein sequence ID" value="EAT14778.1"/>
    <property type="molecule type" value="Genomic_DNA"/>
</dbReference>
<name>Q1JWY0_DESA6</name>
<dbReference type="Gene3D" id="3.40.50.300">
    <property type="entry name" value="P-loop containing nucleotide triphosphate hydrolases"/>
    <property type="match status" value="1"/>
</dbReference>
<dbReference type="InterPro" id="IPR003593">
    <property type="entry name" value="AAA+_ATPase"/>
</dbReference>
<dbReference type="PROSITE" id="PS50045">
    <property type="entry name" value="SIGMA54_INTERACT_4"/>
    <property type="match status" value="1"/>
</dbReference>
<dbReference type="InterPro" id="IPR027417">
    <property type="entry name" value="P-loop_NTPase"/>
</dbReference>
<reference evidence="4" key="1">
    <citation type="submission" date="2006-05" db="EMBL/GenBank/DDBJ databases">
        <title>Annotation of the draft genome assembly of Desulfuromonas acetoxidans DSM 684.</title>
        <authorList>
            <consortium name="US DOE Joint Genome Institute (JGI-ORNL)"/>
            <person name="Larimer F."/>
            <person name="Land M."/>
            <person name="Hauser L."/>
        </authorList>
    </citation>
    <scope>NUCLEOTIDE SEQUENCE [LARGE SCALE GENOMIC DNA]</scope>
    <source>
        <strain evidence="4">DSM 684</strain>
    </source>
</reference>
<dbReference type="AlphaFoldDB" id="Q1JWY0"/>
<protein>
    <submittedName>
        <fullName evidence="4">Sigma-54 factor, interaction region</fullName>
    </submittedName>
</protein>
<dbReference type="Gene3D" id="1.10.8.60">
    <property type="match status" value="1"/>
</dbReference>
<evidence type="ECO:0000313" key="5">
    <source>
        <dbReference type="Proteomes" id="UP000005695"/>
    </source>
</evidence>
<dbReference type="GO" id="GO:0005524">
    <property type="term" value="F:ATP binding"/>
    <property type="evidence" value="ECO:0007669"/>
    <property type="project" value="UniProtKB-KW"/>
</dbReference>
<dbReference type="InterPro" id="IPR002078">
    <property type="entry name" value="Sigma_54_int"/>
</dbReference>
<comment type="caution">
    <text evidence="4">The sequence shown here is derived from an EMBL/GenBank/DDBJ whole genome shotgun (WGS) entry which is preliminary data.</text>
</comment>
<dbReference type="PANTHER" id="PTHR32071:SF122">
    <property type="entry name" value="SIGMA FACTOR"/>
    <property type="match status" value="1"/>
</dbReference>
<evidence type="ECO:0000259" key="3">
    <source>
        <dbReference type="PROSITE" id="PS50045"/>
    </source>
</evidence>
<gene>
    <name evidence="4" type="ORF">Dace_0832</name>
</gene>
<keyword evidence="2" id="KW-0067">ATP-binding</keyword>
<evidence type="ECO:0000256" key="1">
    <source>
        <dbReference type="ARBA" id="ARBA00022741"/>
    </source>
</evidence>
<organism evidence="4 5">
    <name type="scientific">Desulfuromonas acetoxidans (strain DSM 684 / 11070)</name>
    <dbReference type="NCBI Taxonomy" id="281689"/>
    <lineage>
        <taxon>Bacteria</taxon>
        <taxon>Pseudomonadati</taxon>
        <taxon>Thermodesulfobacteriota</taxon>
        <taxon>Desulfuromonadia</taxon>
        <taxon>Desulfuromonadales</taxon>
        <taxon>Desulfuromonadaceae</taxon>
        <taxon>Desulfuromonas</taxon>
    </lineage>
</organism>
<feature type="domain" description="Sigma-54 factor interaction" evidence="3">
    <location>
        <begin position="161"/>
        <end position="424"/>
    </location>
</feature>
<dbReference type="PANTHER" id="PTHR32071">
    <property type="entry name" value="TRANSCRIPTIONAL REGULATORY PROTEIN"/>
    <property type="match status" value="1"/>
</dbReference>
<dbReference type="SUPFAM" id="SSF52540">
    <property type="entry name" value="P-loop containing nucleoside triphosphate hydrolases"/>
    <property type="match status" value="1"/>
</dbReference>
<keyword evidence="5" id="KW-1185">Reference proteome</keyword>
<accession>Q1JWY0</accession>
<sequence length="492" mass="55661">MYKICMTTQYKLTNEERDFFLQVSEAAFSNPFSDARDGADRALAGISGSDRDRALQGATKAIRQRLSDLNSQGRANLALYDGADRQLLLTAILFDQYHVSLPQFDALIVEQIQAGEEPCAVPFSAEALARLRDYGCTAQQARHYFAFFYQLRRGFFFINQLVGSSASMRTLRCRLWNTIFTHDTQRYEVTLWNRLEDFSTLLLGETGTGKGAAAAAIGRSGFIPFDEKSGRFAESFTRNFIAINLSQFPESLIESELFGHKKGSFTGAVDNHQGVFARCVPHGAIFLDEIGDVSVPVQIKLLQVLQERRFCPVGSHVGQSFRGRIIAATNRPLEELRRAGNFRDDFYYRLCSDVIEVPTLRKQLAESPDALPSLLERLIVRIVGTEDVKLAETIHHQLMEDLPPNYSWPGNVRELEQAVRRLLLNGHYYGDPYAHTGSGDNLQTLADSGTMDAQQLLSRYCRQLYDRFGTYEEVARRTRLDRRTVKKYIQGD</sequence>
<dbReference type="SMART" id="SM00382">
    <property type="entry name" value="AAA"/>
    <property type="match status" value="1"/>
</dbReference>
<reference evidence="4" key="2">
    <citation type="submission" date="2006-05" db="EMBL/GenBank/DDBJ databases">
        <title>Sequencing of the draft genome and assembly of Desulfuromonas acetoxidans DSM 684.</title>
        <authorList>
            <consortium name="US DOE Joint Genome Institute (JGI-PGF)"/>
            <person name="Copeland A."/>
            <person name="Lucas S."/>
            <person name="Lapidus A."/>
            <person name="Barry K."/>
            <person name="Detter J.C."/>
            <person name="Glavina del Rio T."/>
            <person name="Hammon N."/>
            <person name="Israni S."/>
            <person name="Dalin E."/>
            <person name="Tice H."/>
            <person name="Bruce D."/>
            <person name="Pitluck S."/>
            <person name="Richardson P."/>
        </authorList>
    </citation>
    <scope>NUCLEOTIDE SEQUENCE [LARGE SCALE GENOMIC DNA]</scope>
    <source>
        <strain evidence="4">DSM 684</strain>
    </source>
</reference>
<dbReference type="Pfam" id="PF00158">
    <property type="entry name" value="Sigma54_activat"/>
    <property type="match status" value="1"/>
</dbReference>
<keyword evidence="1" id="KW-0547">Nucleotide-binding</keyword>
<proteinExistence type="predicted"/>
<dbReference type="Proteomes" id="UP000005695">
    <property type="component" value="Unassembled WGS sequence"/>
</dbReference>
<evidence type="ECO:0000313" key="4">
    <source>
        <dbReference type="EMBL" id="EAT14778.1"/>
    </source>
</evidence>
<dbReference type="GO" id="GO:0006355">
    <property type="term" value="P:regulation of DNA-templated transcription"/>
    <property type="evidence" value="ECO:0007669"/>
    <property type="project" value="InterPro"/>
</dbReference>